<evidence type="ECO:0000256" key="1">
    <source>
        <dbReference type="SAM" id="MobiDB-lite"/>
    </source>
</evidence>
<name>A0ABR2K9M5_9EUKA</name>
<gene>
    <name evidence="2" type="ORF">M9Y10_038892</name>
</gene>
<proteinExistence type="predicted"/>
<evidence type="ECO:0000313" key="2">
    <source>
        <dbReference type="EMBL" id="KAK8887835.1"/>
    </source>
</evidence>
<feature type="region of interest" description="Disordered" evidence="1">
    <location>
        <begin position="442"/>
        <end position="468"/>
    </location>
</feature>
<evidence type="ECO:0000313" key="3">
    <source>
        <dbReference type="Proteomes" id="UP001470230"/>
    </source>
</evidence>
<feature type="compositionally biased region" description="Basic and acidic residues" evidence="1">
    <location>
        <begin position="454"/>
        <end position="468"/>
    </location>
</feature>
<reference evidence="2 3" key="1">
    <citation type="submission" date="2024-04" db="EMBL/GenBank/DDBJ databases">
        <title>Tritrichomonas musculus Genome.</title>
        <authorList>
            <person name="Alves-Ferreira E."/>
            <person name="Grigg M."/>
            <person name="Lorenzi H."/>
            <person name="Galac M."/>
        </authorList>
    </citation>
    <scope>NUCLEOTIDE SEQUENCE [LARGE SCALE GENOMIC DNA]</scope>
    <source>
        <strain evidence="2 3">EAF2021</strain>
    </source>
</reference>
<comment type="caution">
    <text evidence="2">The sequence shown here is derived from an EMBL/GenBank/DDBJ whole genome shotgun (WGS) entry which is preliminary data.</text>
</comment>
<keyword evidence="3" id="KW-1185">Reference proteome</keyword>
<dbReference type="EMBL" id="JAPFFF010000006">
    <property type="protein sequence ID" value="KAK8887835.1"/>
    <property type="molecule type" value="Genomic_DNA"/>
</dbReference>
<dbReference type="Proteomes" id="UP001470230">
    <property type="component" value="Unassembled WGS sequence"/>
</dbReference>
<protein>
    <submittedName>
        <fullName evidence="2">Uncharacterized protein</fullName>
    </submittedName>
</protein>
<accession>A0ABR2K9M5</accession>
<sequence length="468" mass="53065">MDAFYSFFTRPDLKLVDVFESPDLVSALQAESPSFFNYLSQDSVITELAEWCITSKFVNHPNYQKYSVIAVSIFLSASMNIFDFVLKSKTFAETLHHFLESDDSCNSRLCGHFYRILSTQIRWGTPALFTSYNDTQKLLFNRIQMSAIRDMIELIILTSAYETLNTQQVLTDLAEMSSKNGKFSYDAESCLIDIFTSLTVDSDIFINFCHPEFINSMVNAAILSPSPCMAHDILKMIISISKISPESIILSEEQKRILLINPDNITNLSVTAIPLIIATSNNENNCGHHSIVDIFSLFFHDRAHPMLHNHLCSMLDDATCDDINQIASIPNFLHNLIDCYGTPKWCPHMLKIALAFISVEKAGQSLRSKNWCGFIRHKFMPIINLLDNGYGGSISTAGFGSDSFEPNIYINITDLNSSNNNHNNNGFIQYWDEEEEEEVEFSLINQDESPPKNINEDNDHSDELEIQI</sequence>
<organism evidence="2 3">
    <name type="scientific">Tritrichomonas musculus</name>
    <dbReference type="NCBI Taxonomy" id="1915356"/>
    <lineage>
        <taxon>Eukaryota</taxon>
        <taxon>Metamonada</taxon>
        <taxon>Parabasalia</taxon>
        <taxon>Tritrichomonadida</taxon>
        <taxon>Tritrichomonadidae</taxon>
        <taxon>Tritrichomonas</taxon>
    </lineage>
</organism>